<dbReference type="InterPro" id="IPR015712">
    <property type="entry name" value="DNA-dir_RNA_pol_su2"/>
</dbReference>
<dbReference type="Pfam" id="PF10385">
    <property type="entry name" value="RNA_pol_Rpb2_45"/>
    <property type="match status" value="1"/>
</dbReference>
<dbReference type="GO" id="GO:0003899">
    <property type="term" value="F:DNA-directed RNA polymerase activity"/>
    <property type="evidence" value="ECO:0007669"/>
    <property type="project" value="UniProtKB-UniRule"/>
</dbReference>
<keyword evidence="1 6" id="KW-0240">DNA-directed RNA polymerase</keyword>
<dbReference type="Gene3D" id="3.90.1100.10">
    <property type="match status" value="1"/>
</dbReference>
<dbReference type="Gene3D" id="2.40.50.150">
    <property type="match status" value="1"/>
</dbReference>
<feature type="domain" description="DNA-directed RNA polymerase beta subunit external 1" evidence="14">
    <location>
        <begin position="469"/>
        <end position="538"/>
    </location>
</feature>
<dbReference type="InterPro" id="IPR007644">
    <property type="entry name" value="RNA_pol_bsu_protrusion"/>
</dbReference>
<organism evidence="15 16">
    <name type="scientific">Candidatus Berkelbacteria bacterium Athens1014_28</name>
    <dbReference type="NCBI Taxonomy" id="2017145"/>
    <lineage>
        <taxon>Bacteria</taxon>
        <taxon>Candidatus Berkelbacteria</taxon>
    </lineage>
</organism>
<evidence type="ECO:0000259" key="9">
    <source>
        <dbReference type="Pfam" id="PF00562"/>
    </source>
</evidence>
<keyword evidence="2 6" id="KW-0808">Transferase</keyword>
<dbReference type="InterPro" id="IPR007645">
    <property type="entry name" value="RNA_pol_Rpb2_3"/>
</dbReference>
<dbReference type="Pfam" id="PF04565">
    <property type="entry name" value="RNA_pol_Rpb2_3"/>
    <property type="match status" value="1"/>
</dbReference>
<evidence type="ECO:0000256" key="7">
    <source>
        <dbReference type="RuleBase" id="RU000434"/>
    </source>
</evidence>
<dbReference type="GO" id="GO:0006351">
    <property type="term" value="P:DNA-templated transcription"/>
    <property type="evidence" value="ECO:0007669"/>
    <property type="project" value="UniProtKB-UniRule"/>
</dbReference>
<evidence type="ECO:0000259" key="11">
    <source>
        <dbReference type="Pfam" id="PF04561"/>
    </source>
</evidence>
<evidence type="ECO:0000256" key="3">
    <source>
        <dbReference type="ARBA" id="ARBA00022695"/>
    </source>
</evidence>
<dbReference type="EC" id="2.7.7.6" evidence="6 8"/>
<evidence type="ECO:0000313" key="15">
    <source>
        <dbReference type="EMBL" id="TSC94299.1"/>
    </source>
</evidence>
<dbReference type="PANTHER" id="PTHR20856">
    <property type="entry name" value="DNA-DIRECTED RNA POLYMERASE I SUBUNIT 2"/>
    <property type="match status" value="1"/>
</dbReference>
<protein>
    <recommendedName>
        <fullName evidence="6 8">DNA-directed RNA polymerase subunit beta</fullName>
        <shortName evidence="6">RNAP subunit beta</shortName>
        <ecNumber evidence="6 8">2.7.7.6</ecNumber>
    </recommendedName>
    <alternativeName>
        <fullName evidence="6">RNA polymerase subunit beta</fullName>
    </alternativeName>
    <alternativeName>
        <fullName evidence="6">Transcriptase subunit beta</fullName>
    </alternativeName>
</protein>
<evidence type="ECO:0000256" key="1">
    <source>
        <dbReference type="ARBA" id="ARBA00022478"/>
    </source>
</evidence>
<dbReference type="Proteomes" id="UP000316495">
    <property type="component" value="Unassembled WGS sequence"/>
</dbReference>
<feature type="domain" description="RNA polymerase Rpb2" evidence="10">
    <location>
        <begin position="987"/>
        <end position="1062"/>
    </location>
</feature>
<dbReference type="InterPro" id="IPR007642">
    <property type="entry name" value="RNA_pol_Rpb2_2"/>
</dbReference>
<evidence type="ECO:0000256" key="6">
    <source>
        <dbReference type="HAMAP-Rule" id="MF_01321"/>
    </source>
</evidence>
<feature type="domain" description="RNA polymerase Rpb2" evidence="13">
    <location>
        <begin position="391"/>
        <end position="459"/>
    </location>
</feature>
<evidence type="ECO:0000256" key="8">
    <source>
        <dbReference type="RuleBase" id="RU363031"/>
    </source>
</evidence>
<dbReference type="InterPro" id="IPR014724">
    <property type="entry name" value="RNA_pol_RPB2_OB-fold"/>
</dbReference>
<evidence type="ECO:0000313" key="16">
    <source>
        <dbReference type="Proteomes" id="UP000316495"/>
    </source>
</evidence>
<evidence type="ECO:0000259" key="14">
    <source>
        <dbReference type="Pfam" id="PF10385"/>
    </source>
</evidence>
<evidence type="ECO:0000259" key="13">
    <source>
        <dbReference type="Pfam" id="PF04565"/>
    </source>
</evidence>
<dbReference type="InterPro" id="IPR019462">
    <property type="entry name" value="DNA-dir_RNA_pol_bsu_external_1"/>
</dbReference>
<dbReference type="Gene3D" id="3.90.1800.10">
    <property type="entry name" value="RNA polymerase alpha subunit dimerisation domain"/>
    <property type="match status" value="1"/>
</dbReference>
<dbReference type="GO" id="GO:0032549">
    <property type="term" value="F:ribonucleoside binding"/>
    <property type="evidence" value="ECO:0007669"/>
    <property type="project" value="InterPro"/>
</dbReference>
<feature type="domain" description="DNA-directed RNA polymerase subunit 2 hybrid-binding" evidence="9">
    <location>
        <begin position="600"/>
        <end position="985"/>
    </location>
</feature>
<dbReference type="Gene3D" id="2.40.270.10">
    <property type="entry name" value="DNA-directed RNA polymerase, subunit 2, domain 6"/>
    <property type="match status" value="2"/>
</dbReference>
<dbReference type="Pfam" id="PF00562">
    <property type="entry name" value="RNA_pol_Rpb2_6"/>
    <property type="match status" value="1"/>
</dbReference>
<comment type="subunit">
    <text evidence="6 8">The RNAP catalytic core consists of 2 alpha, 1 beta, 1 beta' and 1 omega subunit. When a sigma factor is associated with the core the holoenzyme is formed, which can initiate transcription.</text>
</comment>
<evidence type="ECO:0000256" key="2">
    <source>
        <dbReference type="ARBA" id="ARBA00022679"/>
    </source>
</evidence>
<dbReference type="InterPro" id="IPR010243">
    <property type="entry name" value="RNA_pol_bsu_bac"/>
</dbReference>
<dbReference type="NCBIfam" id="TIGR02013">
    <property type="entry name" value="rpoB"/>
    <property type="match status" value="1"/>
</dbReference>
<evidence type="ECO:0000259" key="10">
    <source>
        <dbReference type="Pfam" id="PF04560"/>
    </source>
</evidence>
<dbReference type="InterPro" id="IPR007120">
    <property type="entry name" value="DNA-dir_RNAP_su2_dom"/>
</dbReference>
<accession>A0A554LNU8</accession>
<feature type="domain" description="RNA polymerase beta subunit protrusion" evidence="12">
    <location>
        <begin position="27"/>
        <end position="376"/>
    </location>
</feature>
<dbReference type="Gene3D" id="2.40.50.100">
    <property type="match status" value="1"/>
</dbReference>
<comment type="similarity">
    <text evidence="6 7">Belongs to the RNA polymerase beta chain family.</text>
</comment>
<dbReference type="Gene3D" id="3.90.1110.10">
    <property type="entry name" value="RNA polymerase Rpb2, domain 2"/>
    <property type="match status" value="1"/>
</dbReference>
<comment type="catalytic activity">
    <reaction evidence="5 6 8">
        <text>RNA(n) + a ribonucleoside 5'-triphosphate = RNA(n+1) + diphosphate</text>
        <dbReference type="Rhea" id="RHEA:21248"/>
        <dbReference type="Rhea" id="RHEA-COMP:14527"/>
        <dbReference type="Rhea" id="RHEA-COMP:17342"/>
        <dbReference type="ChEBI" id="CHEBI:33019"/>
        <dbReference type="ChEBI" id="CHEBI:61557"/>
        <dbReference type="ChEBI" id="CHEBI:140395"/>
        <dbReference type="EC" id="2.7.7.6"/>
    </reaction>
</comment>
<dbReference type="EMBL" id="VMGN01000016">
    <property type="protein sequence ID" value="TSC94299.1"/>
    <property type="molecule type" value="Genomic_DNA"/>
</dbReference>
<dbReference type="GO" id="GO:0000428">
    <property type="term" value="C:DNA-directed RNA polymerase complex"/>
    <property type="evidence" value="ECO:0007669"/>
    <property type="project" value="UniProtKB-KW"/>
</dbReference>
<sequence>MATKLKDLTNLRLEKKNSNLSDVELPNLIEIQTQSYNWFFSEGLRELFDEISPIDDFSGEVMSLSFGDYFLAEPKVDETLAREKNLTFKAPLKVRVSLLNKKTEEIKEGEVFLGDFPLMTARGTFIINGVERVIVSQIVRSFGVLFTATEVAGRKLFGAKIIPSRGAWLELETDLKNIISVKIDRKRRIPVTTFLRALGISSDEEIKSLFADVDTHEDYHFIDATLKKDLAKDYKTGLIETYKKIRPGDLATFESAKSFIEAMFYNLKRYDIGRVGRYKVNGRLNRNVENIPENRVLLKDDFIAIVKEIIELNNYPEAQPDDTDSLKNRRIRAVGELLQGRVRVGLMRVERIVRDRMSITDPNEATPAQLINSRPIVAALQEFFASSQLSQFMNQTNPLSELEHKRTLSATGPGGLSRERAGFEVRDVHTTHYGRICPIETPEGPNIGLVGYLSSYAKINDYGFIETPYKKVKIVGGKAKVLNETIYLNALQEEGMVIAPASAKIDKNGYFTENKTIVRHNGEPTIMEVKKINYIDVAPKQIISITAALIPFIEHDDAARALMGANMQRQAVPLLIPESPIIGTGMEAAAARDSGQIIIAVADGIVSHVSSKLITIKEKKSNEREYPLEKFVRSNQGTVLNHIPSVVVGDKITAGDILANGSAVENGEIALGRNLRVAFMSWGGGNFEDAIIISERLVKNHTLSSIHIEKYSLEVRDTKLGPEVLTRDIPNVSEEALSNLDDNGIIRIGAEISAGDILVGKISPKGETELTAEEKLLRAIFGEKAKDVRDSSLRLPHGERGKVVDVKLFSKDSNDELPAGVYQLVEVSIAQLRKISVGDKLAGRHGNKGVISTILPEEDMPFLPDGTPVDIILNPLGVPSRMNIGQLFETHLGWAMEKQGKKIASPALDGVKLEAIKAELKKSGLPEDGKIQLFDGRTGEPFEHRTTVGIIYMMKLFHLVDDKMHARSIGPYSMITQQPLGGKAQFGGQRFGEMEVWALEAYGVANTLQELLTIKSDDVIGRSKAYESIIKGEKIQNPTVPEAFNLLIKELQSLGLRVDLLTDESLQIKEPEVEEALVEPLEREKSELDEEIDEKLTELAAEQVSEAEDVVSEEVVAE</sequence>
<evidence type="ECO:0000256" key="4">
    <source>
        <dbReference type="ARBA" id="ARBA00023163"/>
    </source>
</evidence>
<proteinExistence type="inferred from homology"/>
<dbReference type="Pfam" id="PF04563">
    <property type="entry name" value="RNA_pol_Rpb2_1"/>
    <property type="match status" value="1"/>
</dbReference>
<keyword evidence="3 6" id="KW-0548">Nucleotidyltransferase</keyword>
<keyword evidence="4 6" id="KW-0804">Transcription</keyword>
<dbReference type="CDD" id="cd00653">
    <property type="entry name" value="RNA_pol_B_RPB2"/>
    <property type="match status" value="1"/>
</dbReference>
<dbReference type="Pfam" id="PF04560">
    <property type="entry name" value="RNA_pol_Rpb2_7"/>
    <property type="match status" value="1"/>
</dbReference>
<dbReference type="SUPFAM" id="SSF64484">
    <property type="entry name" value="beta and beta-prime subunits of DNA dependent RNA-polymerase"/>
    <property type="match status" value="1"/>
</dbReference>
<feature type="domain" description="RNA polymerase Rpb2" evidence="11">
    <location>
        <begin position="160"/>
        <end position="332"/>
    </location>
</feature>
<dbReference type="NCBIfam" id="NF001616">
    <property type="entry name" value="PRK00405.1"/>
    <property type="match status" value="1"/>
</dbReference>
<dbReference type="InterPro" id="IPR007641">
    <property type="entry name" value="RNA_pol_Rpb2_7"/>
</dbReference>
<dbReference type="InterPro" id="IPR037033">
    <property type="entry name" value="DNA-dir_RNAP_su2_hyb_sf"/>
</dbReference>
<dbReference type="InterPro" id="IPR037034">
    <property type="entry name" value="RNA_pol_Rpb2_2_sf"/>
</dbReference>
<dbReference type="InterPro" id="IPR007121">
    <property type="entry name" value="RNA_pol_bsu_CS"/>
</dbReference>
<dbReference type="InterPro" id="IPR042107">
    <property type="entry name" value="DNA-dir_RNA_pol_bsu_ext_1_sf"/>
</dbReference>
<dbReference type="AlphaFoldDB" id="A0A554LNU8"/>
<name>A0A554LNU8_9BACT</name>
<dbReference type="HAMAP" id="MF_01321">
    <property type="entry name" value="RNApol_bact_RpoB"/>
    <property type="match status" value="1"/>
</dbReference>
<reference evidence="15 16" key="1">
    <citation type="submission" date="2017-07" db="EMBL/GenBank/DDBJ databases">
        <title>Mechanisms for carbon and nitrogen cycling indicate functional differentiation within the Candidate Phyla Radiation.</title>
        <authorList>
            <person name="Danczak R.E."/>
            <person name="Johnston M.D."/>
            <person name="Kenah C."/>
            <person name="Slattery M."/>
            <person name="Wrighton K.C."/>
            <person name="Wilkins M.J."/>
        </authorList>
    </citation>
    <scope>NUCLEOTIDE SEQUENCE [LARGE SCALE GENOMIC DNA]</scope>
    <source>
        <strain evidence="15">Athens1014_28</strain>
    </source>
</reference>
<gene>
    <name evidence="6" type="primary">rpoB</name>
    <name evidence="15" type="ORF">Athens101428_342</name>
</gene>
<dbReference type="PROSITE" id="PS01166">
    <property type="entry name" value="RNA_POL_BETA"/>
    <property type="match status" value="1"/>
</dbReference>
<dbReference type="Gene3D" id="2.30.150.10">
    <property type="entry name" value="DNA-directed RNA polymerase, beta subunit, external 1 domain"/>
    <property type="match status" value="1"/>
</dbReference>
<dbReference type="GO" id="GO:0003677">
    <property type="term" value="F:DNA binding"/>
    <property type="evidence" value="ECO:0007669"/>
    <property type="project" value="UniProtKB-UniRule"/>
</dbReference>
<dbReference type="Pfam" id="PF04561">
    <property type="entry name" value="RNA_pol_Rpb2_2"/>
    <property type="match status" value="1"/>
</dbReference>
<evidence type="ECO:0000256" key="5">
    <source>
        <dbReference type="ARBA" id="ARBA00048552"/>
    </source>
</evidence>
<comment type="function">
    <text evidence="6 8">DNA-dependent RNA polymerase catalyzes the transcription of DNA into RNA using the four ribonucleoside triphosphates as substrates.</text>
</comment>
<evidence type="ECO:0000259" key="12">
    <source>
        <dbReference type="Pfam" id="PF04563"/>
    </source>
</evidence>
<comment type="caution">
    <text evidence="15">The sequence shown here is derived from an EMBL/GenBank/DDBJ whole genome shotgun (WGS) entry which is preliminary data.</text>
</comment>